<sequence>MGQRRVHRARKPSAQVGEIHSVPAPFPGRVSRLIHRGARGRREKVADHVRLSFTRVRSPGRAPPLRCSAVRGVWVWVWIDLLCVTSARACKTAALTQAQQPACRWGTSLPAIIPAVVHLFWQAQAWLTPIIRKNLVTAANAVGPGAGANGGSAEAQLQQHHHQSHQAQHQHPQQHQQHQQQQLRSKATAGSGAPTGNPLAAINGPAAAAAAARRASEAKSSFSSVDGHVPHMIYQRSAGYRSHSDASSMLGRVPSESTPTLPSPQLPWNPSLAGHADLFGNGRTAQFLNSLEPPDAGTHLPPFVRPLPTKIAPEDVQYLYAKGALTLPSTPLQNGLLQSYVEYVHPYMPLMDLHGFLNIVNRRDGLNGQTSLLLYQAMMFSATAFVDMKHLREAGYATRKAARKAFFQKTRLLYDFDYESDRLVLVQALMLMTYWYETPDDQKDTWHWMGVAISLAHTIGLHRNPEATSMSVSKQRLWKRIWWSCFMRDRLIALGMRRPTRIKDEDFDVPMLVETDFEIQALPESNTVIPKECRLMRDVAMQRELATMCIAKAKLCVCISHMLKAQYSVLIRDKMKPENTTNSTMMLFPNKQLDNVESINAVDIELSAWAESLPECCNYRPLNPLDVKDGKSTVAVQRTLLHMVYHTTISALHRPQFLPSSPSQAPTTSRQTQEISRLRVRDAASQITRMATELHHLRLERYLPTTGVTVILPAMIIHLLEMKNPTPQARDRATKGFRQCMRVMEKLREIYAAADYATGFLDAALRKAAIDVSTSVSQSTLSLMKQVPVEFSAQTPPPENVPYMTASESLFQEMPKLAQRQTMLPPNTVNAAVLELSTNSPPQTDFDSADMTPSTSGGSDAAQVDLDTVDLDFMQGHDEFDWNAVAGTDFDVDQWLQFPAEGVNGQDEGMADEVLGANGEDESKTMEQVLSLAALDDDGDTKMQAIEPNTNMEVSAQA</sequence>
<dbReference type="RefSeq" id="XP_047842452.1">
    <property type="nucleotide sequence ID" value="XM_047986470.1"/>
</dbReference>
<feature type="domain" description="Xylanolytic transcriptional activator regulatory" evidence="3">
    <location>
        <begin position="445"/>
        <end position="518"/>
    </location>
</feature>
<name>A0A9Q8QGV1_9HYPO</name>
<dbReference type="GeneID" id="72067148"/>
<protein>
    <submittedName>
        <fullName evidence="4">Cutinase transcription factor 1 beta, variant 2</fullName>
    </submittedName>
</protein>
<dbReference type="Pfam" id="PF04082">
    <property type="entry name" value="Fungal_trans"/>
    <property type="match status" value="1"/>
</dbReference>
<dbReference type="CDD" id="cd12148">
    <property type="entry name" value="fungal_TF_MHR"/>
    <property type="match status" value="1"/>
</dbReference>
<reference evidence="4" key="1">
    <citation type="submission" date="2021-11" db="EMBL/GenBank/DDBJ databases">
        <title>Purpureocillium_takamizusanense_genome.</title>
        <authorList>
            <person name="Nguyen N.-H."/>
        </authorList>
    </citation>
    <scope>NUCLEOTIDE SEQUENCE</scope>
    <source>
        <strain evidence="4">PT3</strain>
    </source>
</reference>
<dbReference type="AlphaFoldDB" id="A0A9Q8QGV1"/>
<evidence type="ECO:0000313" key="4">
    <source>
        <dbReference type="EMBL" id="UNI18971.1"/>
    </source>
</evidence>
<evidence type="ECO:0000256" key="2">
    <source>
        <dbReference type="SAM" id="MobiDB-lite"/>
    </source>
</evidence>
<proteinExistence type="predicted"/>
<keyword evidence="1" id="KW-0539">Nucleus</keyword>
<feature type="compositionally biased region" description="Polar residues" evidence="2">
    <location>
        <begin position="838"/>
        <end position="858"/>
    </location>
</feature>
<dbReference type="Proteomes" id="UP000829364">
    <property type="component" value="Chromosome 4"/>
</dbReference>
<feature type="region of interest" description="Disordered" evidence="2">
    <location>
        <begin position="146"/>
        <end position="201"/>
    </location>
</feature>
<dbReference type="GO" id="GO:0003677">
    <property type="term" value="F:DNA binding"/>
    <property type="evidence" value="ECO:0007669"/>
    <property type="project" value="InterPro"/>
</dbReference>
<dbReference type="InterPro" id="IPR052761">
    <property type="entry name" value="Fungal_Detox/Toxin_TFs"/>
</dbReference>
<keyword evidence="5" id="KW-1185">Reference proteome</keyword>
<dbReference type="PANTHER" id="PTHR47425">
    <property type="entry name" value="FARB-RELATED"/>
    <property type="match status" value="1"/>
</dbReference>
<organism evidence="4 5">
    <name type="scientific">Purpureocillium takamizusanense</name>
    <dbReference type="NCBI Taxonomy" id="2060973"/>
    <lineage>
        <taxon>Eukaryota</taxon>
        <taxon>Fungi</taxon>
        <taxon>Dikarya</taxon>
        <taxon>Ascomycota</taxon>
        <taxon>Pezizomycotina</taxon>
        <taxon>Sordariomycetes</taxon>
        <taxon>Hypocreomycetidae</taxon>
        <taxon>Hypocreales</taxon>
        <taxon>Ophiocordycipitaceae</taxon>
        <taxon>Purpureocillium</taxon>
    </lineage>
</organism>
<feature type="compositionally biased region" description="Low complexity" evidence="2">
    <location>
        <begin position="165"/>
        <end position="182"/>
    </location>
</feature>
<dbReference type="GO" id="GO:0008270">
    <property type="term" value="F:zinc ion binding"/>
    <property type="evidence" value="ECO:0007669"/>
    <property type="project" value="InterPro"/>
</dbReference>
<dbReference type="SMART" id="SM00906">
    <property type="entry name" value="Fungal_trans"/>
    <property type="match status" value="1"/>
</dbReference>
<evidence type="ECO:0000313" key="5">
    <source>
        <dbReference type="Proteomes" id="UP000829364"/>
    </source>
</evidence>
<dbReference type="OrthoDB" id="4451586at2759"/>
<evidence type="ECO:0000259" key="3">
    <source>
        <dbReference type="SMART" id="SM00906"/>
    </source>
</evidence>
<dbReference type="PANTHER" id="PTHR47425:SF2">
    <property type="entry name" value="FARB-RELATED"/>
    <property type="match status" value="1"/>
</dbReference>
<dbReference type="EMBL" id="CP086357">
    <property type="protein sequence ID" value="UNI18971.1"/>
    <property type="molecule type" value="Genomic_DNA"/>
</dbReference>
<evidence type="ECO:0000256" key="1">
    <source>
        <dbReference type="ARBA" id="ARBA00023242"/>
    </source>
</evidence>
<gene>
    <name evidence="4" type="primary">CTF1BETA</name>
    <name evidence="4" type="ORF">JDV02_005199</name>
</gene>
<dbReference type="InterPro" id="IPR007219">
    <property type="entry name" value="XnlR_reg_dom"/>
</dbReference>
<dbReference type="GO" id="GO:0006351">
    <property type="term" value="P:DNA-templated transcription"/>
    <property type="evidence" value="ECO:0007669"/>
    <property type="project" value="InterPro"/>
</dbReference>
<accession>A0A9Q8QGV1</accession>
<feature type="region of interest" description="Disordered" evidence="2">
    <location>
        <begin position="838"/>
        <end position="861"/>
    </location>
</feature>